<evidence type="ECO:0000256" key="6">
    <source>
        <dbReference type="ARBA" id="ARBA00023136"/>
    </source>
</evidence>
<feature type="transmembrane region" description="Helical" evidence="7">
    <location>
        <begin position="107"/>
        <end position="125"/>
    </location>
</feature>
<dbReference type="InterPro" id="IPR045018">
    <property type="entry name" value="Azg-like"/>
</dbReference>
<dbReference type="EMBL" id="PDJC01000001">
    <property type="protein sequence ID" value="PFG17481.1"/>
    <property type="molecule type" value="Genomic_DNA"/>
</dbReference>
<accession>A0A2A9CTK1</accession>
<dbReference type="GO" id="GO:0005886">
    <property type="term" value="C:plasma membrane"/>
    <property type="evidence" value="ECO:0007669"/>
    <property type="project" value="TreeGrafter"/>
</dbReference>
<dbReference type="AlphaFoldDB" id="A0A2A9CTK1"/>
<dbReference type="GO" id="GO:0005345">
    <property type="term" value="F:purine nucleobase transmembrane transporter activity"/>
    <property type="evidence" value="ECO:0007669"/>
    <property type="project" value="TreeGrafter"/>
</dbReference>
<keyword evidence="3" id="KW-0813">Transport</keyword>
<name>A0A2A9CTK1_9ACTN</name>
<feature type="transmembrane region" description="Helical" evidence="7">
    <location>
        <begin position="165"/>
        <end position="187"/>
    </location>
</feature>
<evidence type="ECO:0000256" key="1">
    <source>
        <dbReference type="ARBA" id="ARBA00004127"/>
    </source>
</evidence>
<feature type="transmembrane region" description="Helical" evidence="7">
    <location>
        <begin position="77"/>
        <end position="100"/>
    </location>
</feature>
<proteinExistence type="inferred from homology"/>
<dbReference type="Proteomes" id="UP000226079">
    <property type="component" value="Unassembled WGS sequence"/>
</dbReference>
<comment type="caution">
    <text evidence="8">The sequence shown here is derived from an EMBL/GenBank/DDBJ whole genome shotgun (WGS) entry which is preliminary data.</text>
</comment>
<dbReference type="OrthoDB" id="9808458at2"/>
<feature type="transmembrane region" description="Helical" evidence="7">
    <location>
        <begin position="387"/>
        <end position="406"/>
    </location>
</feature>
<evidence type="ECO:0000313" key="8">
    <source>
        <dbReference type="EMBL" id="PFG17481.1"/>
    </source>
</evidence>
<evidence type="ECO:0000256" key="5">
    <source>
        <dbReference type="ARBA" id="ARBA00022989"/>
    </source>
</evidence>
<gene>
    <name evidence="8" type="ORF">ATK74_2052</name>
</gene>
<dbReference type="PANTHER" id="PTHR43337">
    <property type="entry name" value="XANTHINE/URACIL PERMEASE C887.17-RELATED"/>
    <property type="match status" value="1"/>
</dbReference>
<evidence type="ECO:0000256" key="7">
    <source>
        <dbReference type="SAM" id="Phobius"/>
    </source>
</evidence>
<feature type="transmembrane region" description="Helical" evidence="7">
    <location>
        <begin position="231"/>
        <end position="251"/>
    </location>
</feature>
<keyword evidence="5 7" id="KW-1133">Transmembrane helix</keyword>
<feature type="transmembrane region" description="Helical" evidence="7">
    <location>
        <begin position="444"/>
        <end position="470"/>
    </location>
</feature>
<feature type="transmembrane region" description="Helical" evidence="7">
    <location>
        <begin position="207"/>
        <end position="224"/>
    </location>
</feature>
<comment type="subcellular location">
    <subcellularLocation>
        <location evidence="1">Endomembrane system</location>
        <topology evidence="1">Multi-pass membrane protein</topology>
    </subcellularLocation>
</comment>
<evidence type="ECO:0000256" key="4">
    <source>
        <dbReference type="ARBA" id="ARBA00022692"/>
    </source>
</evidence>
<evidence type="ECO:0000313" key="9">
    <source>
        <dbReference type="Proteomes" id="UP000226079"/>
    </source>
</evidence>
<protein>
    <submittedName>
        <fullName evidence="8">AGZA family xanthine/uracil permease-like MFS transporter</fullName>
    </submittedName>
</protein>
<keyword evidence="4 7" id="KW-0812">Transmembrane</keyword>
<feature type="transmembrane region" description="Helical" evidence="7">
    <location>
        <begin position="36"/>
        <end position="57"/>
    </location>
</feature>
<reference evidence="8 9" key="1">
    <citation type="submission" date="2017-10" db="EMBL/GenBank/DDBJ databases">
        <title>Sequencing the genomes of 1000 actinobacteria strains.</title>
        <authorList>
            <person name="Klenk H.-P."/>
        </authorList>
    </citation>
    <scope>NUCLEOTIDE SEQUENCE [LARGE SCALE GENOMIC DNA]</scope>
    <source>
        <strain evidence="8 9">DSM 15597</strain>
    </source>
</reference>
<dbReference type="Pfam" id="PF00860">
    <property type="entry name" value="Xan_ur_permease"/>
    <property type="match status" value="1"/>
</dbReference>
<dbReference type="InterPro" id="IPR006043">
    <property type="entry name" value="NCS2"/>
</dbReference>
<sequence length="507" mass="52238">MANPGSSTVTPSSAKVSGFDAWFELTKRGSSLGREIRGGLVTFFTMAYIIVLNPIIIGTVPDVNGNLITGAPISNGANIPISIGAVAAATALVAGILTIFMGSYGRFPIALAAGLGINAVVAYTIAAKMSWTAAMGLVFWEGLIITILVFTGFRKAVFNAVPRNIRAAISVGIGLFIAFIGLVDGGIVRSAKGTPVELGVFGSLNGWPIAIFVITLLLLIVLYVKRVKGAILIAILSGTVISVIVETVLHIGKAKDATGAIVNATGWMSNLPAFGGWTGVDLSLLGKAWLNPGEFFFGGFASPVGVIAVILLVFSLLLADFFDTMGTIVAVGAEGNLLEADGNPPHTQEILIVDSIAAMAGGLTSTSSNTSYIESASGVGDGAKTGIASIVTGVAFLLAIVLSPLVNMVPAEAAAPALAFVGFLMMSQVVHIDWTDPEEGIPAFFAIILMPFAYSITVGIGVGFVLFVAIKVIVGKASKVHPLLWAVAAAFLIYFVQGPILDAVLAK</sequence>
<feature type="transmembrane region" description="Helical" evidence="7">
    <location>
        <begin position="131"/>
        <end position="153"/>
    </location>
</feature>
<feature type="transmembrane region" description="Helical" evidence="7">
    <location>
        <begin position="297"/>
        <end position="319"/>
    </location>
</feature>
<dbReference type="GO" id="GO:0012505">
    <property type="term" value="C:endomembrane system"/>
    <property type="evidence" value="ECO:0007669"/>
    <property type="project" value="UniProtKB-SubCell"/>
</dbReference>
<evidence type="ECO:0000256" key="3">
    <source>
        <dbReference type="ARBA" id="ARBA00022448"/>
    </source>
</evidence>
<evidence type="ECO:0000256" key="2">
    <source>
        <dbReference type="ARBA" id="ARBA00005697"/>
    </source>
</evidence>
<keyword evidence="6 7" id="KW-0472">Membrane</keyword>
<keyword evidence="9" id="KW-1185">Reference proteome</keyword>
<feature type="transmembrane region" description="Helical" evidence="7">
    <location>
        <begin position="482"/>
        <end position="501"/>
    </location>
</feature>
<feature type="transmembrane region" description="Helical" evidence="7">
    <location>
        <begin position="413"/>
        <end position="432"/>
    </location>
</feature>
<feature type="transmembrane region" description="Helical" evidence="7">
    <location>
        <begin position="271"/>
        <end position="290"/>
    </location>
</feature>
<dbReference type="PANTHER" id="PTHR43337:SF1">
    <property type="entry name" value="XANTHINE_URACIL PERMEASE C887.17-RELATED"/>
    <property type="match status" value="1"/>
</dbReference>
<dbReference type="RefSeq" id="WP_098460906.1">
    <property type="nucleotide sequence ID" value="NZ_PDJC01000001.1"/>
</dbReference>
<organism evidence="8 9">
    <name type="scientific">Propionicimonas paludicola</name>
    <dbReference type="NCBI Taxonomy" id="185243"/>
    <lineage>
        <taxon>Bacteria</taxon>
        <taxon>Bacillati</taxon>
        <taxon>Actinomycetota</taxon>
        <taxon>Actinomycetes</taxon>
        <taxon>Propionibacteriales</taxon>
        <taxon>Nocardioidaceae</taxon>
        <taxon>Propionicimonas</taxon>
    </lineage>
</organism>
<comment type="similarity">
    <text evidence="2">Belongs to the nucleobase:cation symporter-2 (NCS2) (TC 2.A.40) family. Azg-like subfamily.</text>
</comment>